<evidence type="ECO:0000256" key="2">
    <source>
        <dbReference type="ARBA" id="ARBA00022515"/>
    </source>
</evidence>
<evidence type="ECO:0000259" key="15">
    <source>
        <dbReference type="PROSITE" id="PS50880"/>
    </source>
</evidence>
<comment type="function">
    <text evidence="12 13">RNA polymerase that catalyzes the synthesis of short RNA molecules used as primers for DNA polymerase during DNA replication.</text>
</comment>
<keyword evidence="7 12" id="KW-0863">Zinc-finger</keyword>
<dbReference type="GO" id="GO:0006269">
    <property type="term" value="P:DNA replication, synthesis of primer"/>
    <property type="evidence" value="ECO:0007669"/>
    <property type="project" value="UniProtKB-UniRule"/>
</dbReference>
<dbReference type="NCBIfam" id="TIGR01391">
    <property type="entry name" value="dnaG"/>
    <property type="match status" value="1"/>
</dbReference>
<comment type="catalytic activity">
    <reaction evidence="12">
        <text>ssDNA + n NTP = ssDNA/pppN(pN)n-1 hybrid + (n-1) diphosphate.</text>
        <dbReference type="EC" id="2.7.7.101"/>
    </reaction>
</comment>
<evidence type="ECO:0000313" key="17">
    <source>
        <dbReference type="Proteomes" id="UP000000211"/>
    </source>
</evidence>
<dbReference type="GO" id="GO:0003899">
    <property type="term" value="F:DNA-directed RNA polymerase activity"/>
    <property type="evidence" value="ECO:0007669"/>
    <property type="project" value="UniProtKB-UniRule"/>
</dbReference>
<evidence type="ECO:0000256" key="10">
    <source>
        <dbReference type="ARBA" id="ARBA00023125"/>
    </source>
</evidence>
<dbReference type="OrthoDB" id="9803773at2"/>
<evidence type="ECO:0000256" key="4">
    <source>
        <dbReference type="ARBA" id="ARBA00022695"/>
    </source>
</evidence>
<keyword evidence="10 12" id="KW-0238">DNA-binding</keyword>
<dbReference type="Pfam" id="PF01807">
    <property type="entry name" value="Zn_ribbon_DnaG"/>
    <property type="match status" value="1"/>
</dbReference>
<dbReference type="KEGG" id="tos:Theos_1279"/>
<comment type="subunit">
    <text evidence="12">Monomer. Interacts with DnaB.</text>
</comment>
<evidence type="ECO:0000256" key="8">
    <source>
        <dbReference type="ARBA" id="ARBA00022833"/>
    </source>
</evidence>
<dbReference type="InterPro" id="IPR034151">
    <property type="entry name" value="TOPRIM_DnaG_bac"/>
</dbReference>
<dbReference type="SMART" id="SM00400">
    <property type="entry name" value="ZnF_CHCC"/>
    <property type="match status" value="1"/>
</dbReference>
<keyword evidence="5 12" id="KW-0235">DNA replication</keyword>
<dbReference type="PROSITE" id="PS50880">
    <property type="entry name" value="TOPRIM"/>
    <property type="match status" value="1"/>
</dbReference>
<comment type="domain">
    <text evidence="12">Contains an N-terminal zinc-binding domain, a central core domain that contains the primase activity, and a C-terminal DnaB-binding domain.</text>
</comment>
<gene>
    <name evidence="12" type="primary">dnaG</name>
    <name evidence="16" type="ORF">Theos_1279</name>
</gene>
<evidence type="ECO:0000256" key="5">
    <source>
        <dbReference type="ARBA" id="ARBA00022705"/>
    </source>
</evidence>
<evidence type="ECO:0000256" key="6">
    <source>
        <dbReference type="ARBA" id="ARBA00022723"/>
    </source>
</evidence>
<dbReference type="PANTHER" id="PTHR30313">
    <property type="entry name" value="DNA PRIMASE"/>
    <property type="match status" value="1"/>
</dbReference>
<dbReference type="EC" id="2.7.7.101" evidence="12"/>
<keyword evidence="9" id="KW-0460">Magnesium</keyword>
<dbReference type="HAMAP" id="MF_00974">
    <property type="entry name" value="DNA_primase_DnaG"/>
    <property type="match status" value="1"/>
</dbReference>
<evidence type="ECO:0000256" key="7">
    <source>
        <dbReference type="ARBA" id="ARBA00022771"/>
    </source>
</evidence>
<reference evidence="16 17" key="1">
    <citation type="journal article" date="2013" name="Genome Announc.">
        <title>Whole Genome Sequencing of Thermus oshimai JL-2 and Thermus thermophilus JL-18, Incomplete Denitrifiers from the United States Great Basin.</title>
        <authorList>
            <person name="Murugapiran S.K."/>
            <person name="Huntemann M."/>
            <person name="Wei C.L."/>
            <person name="Han J."/>
            <person name="Detter J.C."/>
            <person name="Han C.S."/>
            <person name="Erkkila T.H."/>
            <person name="Teshima H."/>
            <person name="Chen A."/>
            <person name="Kyrpides N."/>
            <person name="Mavrommatis K."/>
            <person name="Markowitz V."/>
            <person name="Szeto E."/>
            <person name="Ivanova N."/>
            <person name="Pagani I."/>
            <person name="Lam J."/>
            <person name="McDonald A.I."/>
            <person name="Dodsworth J.A."/>
            <person name="Pati A."/>
            <person name="Goodwin L."/>
            <person name="Peters L."/>
            <person name="Pitluck S."/>
            <person name="Woyke T."/>
            <person name="Hedlund B.P."/>
        </authorList>
    </citation>
    <scope>NUCLEOTIDE SEQUENCE</scope>
    <source>
        <strain evidence="16 17">JL-2</strain>
    </source>
</reference>
<keyword evidence="3 12" id="KW-0808">Transferase</keyword>
<dbReference type="STRING" id="751945.Theos_1279"/>
<dbReference type="Gene3D" id="3.90.980.10">
    <property type="entry name" value="DNA primase, catalytic core, N-terminal domain"/>
    <property type="match status" value="1"/>
</dbReference>
<dbReference type="GO" id="GO:1990077">
    <property type="term" value="C:primosome complex"/>
    <property type="evidence" value="ECO:0007669"/>
    <property type="project" value="UniProtKB-KW"/>
</dbReference>
<proteinExistence type="inferred from homology"/>
<dbReference type="CDD" id="cd03364">
    <property type="entry name" value="TOPRIM_DnaG_primases"/>
    <property type="match status" value="1"/>
</dbReference>
<dbReference type="GO" id="GO:0005737">
    <property type="term" value="C:cytoplasm"/>
    <property type="evidence" value="ECO:0007669"/>
    <property type="project" value="TreeGrafter"/>
</dbReference>
<evidence type="ECO:0000256" key="9">
    <source>
        <dbReference type="ARBA" id="ARBA00022842"/>
    </source>
</evidence>
<evidence type="ECO:0000256" key="14">
    <source>
        <dbReference type="PIRSR" id="PIRSR002811-1"/>
    </source>
</evidence>
<evidence type="ECO:0000313" key="16">
    <source>
        <dbReference type="EMBL" id="AFV76319.1"/>
    </source>
</evidence>
<organism evidence="16 17">
    <name type="scientific">Thermus oshimai JL-2</name>
    <dbReference type="NCBI Taxonomy" id="751945"/>
    <lineage>
        <taxon>Bacteria</taxon>
        <taxon>Thermotogati</taxon>
        <taxon>Deinococcota</taxon>
        <taxon>Deinococci</taxon>
        <taxon>Thermales</taxon>
        <taxon>Thermaceae</taxon>
        <taxon>Thermus</taxon>
    </lineage>
</organism>
<accession>K7R5Y0</accession>
<evidence type="ECO:0000256" key="1">
    <source>
        <dbReference type="ARBA" id="ARBA00022478"/>
    </source>
</evidence>
<keyword evidence="6 12" id="KW-0479">Metal-binding</keyword>
<dbReference type="Proteomes" id="UP000000211">
    <property type="component" value="Chromosome"/>
</dbReference>
<dbReference type="Gene3D" id="3.40.1360.10">
    <property type="match status" value="1"/>
</dbReference>
<protein>
    <recommendedName>
        <fullName evidence="12 13">DNA primase</fullName>
        <ecNumber evidence="12">2.7.7.101</ecNumber>
    </recommendedName>
</protein>
<evidence type="ECO:0000256" key="3">
    <source>
        <dbReference type="ARBA" id="ARBA00022679"/>
    </source>
</evidence>
<dbReference type="InterPro" id="IPR006171">
    <property type="entry name" value="TOPRIM_dom"/>
</dbReference>
<keyword evidence="1 12" id="KW-0240">DNA-directed RNA polymerase</keyword>
<dbReference type="PANTHER" id="PTHR30313:SF2">
    <property type="entry name" value="DNA PRIMASE"/>
    <property type="match status" value="1"/>
</dbReference>
<keyword evidence="17" id="KW-1185">Reference proteome</keyword>
<dbReference type="Pfam" id="PF13155">
    <property type="entry name" value="Toprim_2"/>
    <property type="match status" value="1"/>
</dbReference>
<dbReference type="InterPro" id="IPR037068">
    <property type="entry name" value="DNA_primase_core_N_sf"/>
</dbReference>
<comment type="cofactor">
    <cofactor evidence="12 13 14">
        <name>Zn(2+)</name>
        <dbReference type="ChEBI" id="CHEBI:29105"/>
    </cofactor>
    <text evidence="12 13 14">Binds 1 zinc ion per monomer.</text>
</comment>
<evidence type="ECO:0000256" key="12">
    <source>
        <dbReference type="HAMAP-Rule" id="MF_00974"/>
    </source>
</evidence>
<dbReference type="GO" id="GO:0008270">
    <property type="term" value="F:zinc ion binding"/>
    <property type="evidence" value="ECO:0007669"/>
    <property type="project" value="UniProtKB-UniRule"/>
</dbReference>
<dbReference type="EMBL" id="CP003249">
    <property type="protein sequence ID" value="AFV76319.1"/>
    <property type="molecule type" value="Genomic_DNA"/>
</dbReference>
<sequence>MDVAQAVEAIKARLSLREVVGRYVALKPAGKGRWKGLCPFHQEKTPSFYVDEDKGLFHCFGCKAGGDLFAFVERMEGLDFRGALERLAEEAGIALAPLGGAGPRRELLDLLKAAQAYFQENLQTHPEALAYLRARGLSEESVARFGLGYAPPKGDGLLTFLAQKGFTPEEGLKAGVLAEKEGRPYDRLRGRITFPIKDALGRIVAFTGRALGEETPKYLNTPETPLFRKREVLFAYPEAKEAMREKRRAIVVEGLFDAIALHQMGFPETVAVLGSGLSEAQAALLKKAEVLEVYLAFDADEAGQRATLQSLDLEVARRFLFFAVRLPAKDPGELLLAAGGPALFQKALEEALPEVEFRFREAAQGLDLSRPEAKRKVLERLAPRMLSPEPFDPVAERLKAVAITELGLRPKALEDYLEALARKGRKAAPPPAPPKPLPQNRTLLLELDVMALALSAPEEAFAETVRFIADRVWPPEGSLLGEFLESAQKDPRRDHLRRVLGKKEAGGLLFERLLLAPALEDPKRKEVLEKALARLREAYYTERLEEVKALLKERATTELLKEYQELRAAIEAERRLYRGP</sequence>
<feature type="zinc finger region" description="CHC2-type" evidence="12 14">
    <location>
        <begin position="38"/>
        <end position="62"/>
    </location>
</feature>
<dbReference type="InterPro" id="IPR036977">
    <property type="entry name" value="DNA_primase_Znf_CHC2"/>
</dbReference>
<dbReference type="SMART" id="SM00493">
    <property type="entry name" value="TOPRIM"/>
    <property type="match status" value="1"/>
</dbReference>
<dbReference type="FunFam" id="3.90.580.10:FF:000001">
    <property type="entry name" value="DNA primase"/>
    <property type="match status" value="1"/>
</dbReference>
<keyword evidence="8 12" id="KW-0862">Zinc</keyword>
<dbReference type="RefSeq" id="WP_016329508.1">
    <property type="nucleotide sequence ID" value="NC_019386.1"/>
</dbReference>
<dbReference type="AlphaFoldDB" id="K7R5Y0"/>
<dbReference type="Gene3D" id="3.90.580.10">
    <property type="entry name" value="Zinc finger, CHC2-type domain"/>
    <property type="match status" value="1"/>
</dbReference>
<dbReference type="GO" id="GO:0000428">
    <property type="term" value="C:DNA-directed RNA polymerase complex"/>
    <property type="evidence" value="ECO:0007669"/>
    <property type="project" value="UniProtKB-KW"/>
</dbReference>
<dbReference type="Pfam" id="PF08275">
    <property type="entry name" value="DNAG_N"/>
    <property type="match status" value="1"/>
</dbReference>
<dbReference type="SUPFAM" id="SSF56731">
    <property type="entry name" value="DNA primase core"/>
    <property type="match status" value="1"/>
</dbReference>
<comment type="similarity">
    <text evidence="12 13">Belongs to the DnaG primase family.</text>
</comment>
<keyword evidence="4 12" id="KW-0548">Nucleotidyltransferase</keyword>
<dbReference type="GO" id="GO:0003677">
    <property type="term" value="F:DNA binding"/>
    <property type="evidence" value="ECO:0007669"/>
    <property type="project" value="UniProtKB-KW"/>
</dbReference>
<dbReference type="InterPro" id="IPR002694">
    <property type="entry name" value="Znf_CHC2"/>
</dbReference>
<evidence type="ECO:0000256" key="13">
    <source>
        <dbReference type="PIRNR" id="PIRNR002811"/>
    </source>
</evidence>
<name>K7R5Y0_THEOS</name>
<dbReference type="InterPro" id="IPR030846">
    <property type="entry name" value="DnaG_bac"/>
</dbReference>
<keyword evidence="11 12" id="KW-0804">Transcription</keyword>
<dbReference type="PATRIC" id="fig|751945.3.peg.1268"/>
<dbReference type="SUPFAM" id="SSF57783">
    <property type="entry name" value="Zinc beta-ribbon"/>
    <property type="match status" value="1"/>
</dbReference>
<dbReference type="InterPro" id="IPR050219">
    <property type="entry name" value="DnaG_primase"/>
</dbReference>
<evidence type="ECO:0000256" key="11">
    <source>
        <dbReference type="ARBA" id="ARBA00023163"/>
    </source>
</evidence>
<dbReference type="PIRSF" id="PIRSF002811">
    <property type="entry name" value="DnaG"/>
    <property type="match status" value="1"/>
</dbReference>
<feature type="domain" description="Toprim" evidence="15">
    <location>
        <begin position="247"/>
        <end position="327"/>
    </location>
</feature>
<dbReference type="eggNOG" id="COG0358">
    <property type="taxonomic scope" value="Bacteria"/>
</dbReference>
<keyword evidence="2 12" id="KW-0639">Primosome</keyword>
<dbReference type="HOGENOM" id="CLU_013501_3_1_0"/>
<dbReference type="InterPro" id="IPR006295">
    <property type="entry name" value="DNA_primase_DnaG"/>
</dbReference>
<dbReference type="InterPro" id="IPR013264">
    <property type="entry name" value="DNAG_N"/>
</dbReference>